<dbReference type="CTD" id="55520"/>
<sequence length="392" mass="41593">MSLEVTALGTGAAFPSPRRGTSAVALRLPDGSLWLFDCGEGTQTQLMRSPLKPGRVTKIFITHLHGDHVFGLPGLMCSLSMLAFGTADAAAPQDEEAPAEGPRVAAGPPQLEVFGPVGLRRLLRVALQLSRSQLGFRFAVHELRPAARQWSAADGGDWRPPEEAEGPPHPQEEPGREITEGPQEEGFLVLEGGPGAPSVRAFPLRHCVPSFGYAVREPPRAGRLHVEALRGLGVPPGPLYGRLKAGEAVTLPSGRVLLPGEVADPPVPGRLVAVFGDCSEPLGPAALRLCQGADLLVHEATLEDGLQEKARLRGHSTPSGAAATALACGAHRLLLTHLSQRYRPGGPEAARLREQAEARITLAGDGARCQVTLAEDLMVVDVPLRQQQQQQR</sequence>
<evidence type="ECO:0000256" key="4">
    <source>
        <dbReference type="ARBA" id="ARBA00022722"/>
    </source>
</evidence>
<evidence type="ECO:0000256" key="8">
    <source>
        <dbReference type="ARBA" id="ARBA00022833"/>
    </source>
</evidence>
<proteinExistence type="inferred from homology"/>
<dbReference type="KEGG" id="pmrn:116953646"/>
<comment type="cofactor">
    <cofactor evidence="1">
        <name>Zn(2+)</name>
        <dbReference type="ChEBI" id="CHEBI:29105"/>
    </cofactor>
</comment>
<dbReference type="PANTHER" id="PTHR46018">
    <property type="entry name" value="ZINC PHOSPHODIESTERASE ELAC PROTEIN 1"/>
    <property type="match status" value="1"/>
</dbReference>
<keyword evidence="5" id="KW-0479">Metal-binding</keyword>
<dbReference type="CDD" id="cd07717">
    <property type="entry name" value="RNaseZ_ZiPD-like_MBL-fold"/>
    <property type="match status" value="1"/>
</dbReference>
<name>A0AAJ7XD11_PETMA</name>
<protein>
    <submittedName>
        <fullName evidence="11">Zinc phosphodiesterase ELAC protein 1</fullName>
    </submittedName>
</protein>
<keyword evidence="6" id="KW-0255">Endonuclease</keyword>
<feature type="region of interest" description="Disordered" evidence="9">
    <location>
        <begin position="150"/>
        <end position="179"/>
    </location>
</feature>
<dbReference type="PANTHER" id="PTHR46018:SF2">
    <property type="entry name" value="ZINC PHOSPHODIESTERASE ELAC PROTEIN 1"/>
    <property type="match status" value="1"/>
</dbReference>
<dbReference type="Gene3D" id="3.60.15.10">
    <property type="entry name" value="Ribonuclease Z/Hydroxyacylglutathione hydrolase-like"/>
    <property type="match status" value="1"/>
</dbReference>
<evidence type="ECO:0000256" key="9">
    <source>
        <dbReference type="SAM" id="MobiDB-lite"/>
    </source>
</evidence>
<evidence type="ECO:0000313" key="10">
    <source>
        <dbReference type="Proteomes" id="UP001318040"/>
    </source>
</evidence>
<dbReference type="Proteomes" id="UP001318040">
    <property type="component" value="Chromosome 52"/>
</dbReference>
<dbReference type="InterPro" id="IPR013471">
    <property type="entry name" value="RNase_Z/BN"/>
</dbReference>
<dbReference type="SUPFAM" id="SSF56281">
    <property type="entry name" value="Metallo-hydrolase/oxidoreductase"/>
    <property type="match status" value="1"/>
</dbReference>
<keyword evidence="3" id="KW-0819">tRNA processing</keyword>
<evidence type="ECO:0000256" key="6">
    <source>
        <dbReference type="ARBA" id="ARBA00022759"/>
    </source>
</evidence>
<dbReference type="GO" id="GO:0042781">
    <property type="term" value="F:3'-tRNA processing endoribonuclease activity"/>
    <property type="evidence" value="ECO:0007669"/>
    <property type="project" value="TreeGrafter"/>
</dbReference>
<accession>A0AAJ7XD11</accession>
<evidence type="ECO:0000256" key="7">
    <source>
        <dbReference type="ARBA" id="ARBA00022801"/>
    </source>
</evidence>
<evidence type="ECO:0000256" key="5">
    <source>
        <dbReference type="ARBA" id="ARBA00022723"/>
    </source>
</evidence>
<organism evidence="10 11">
    <name type="scientific">Petromyzon marinus</name>
    <name type="common">Sea lamprey</name>
    <dbReference type="NCBI Taxonomy" id="7757"/>
    <lineage>
        <taxon>Eukaryota</taxon>
        <taxon>Metazoa</taxon>
        <taxon>Chordata</taxon>
        <taxon>Craniata</taxon>
        <taxon>Vertebrata</taxon>
        <taxon>Cyclostomata</taxon>
        <taxon>Hyperoartia</taxon>
        <taxon>Petromyzontiformes</taxon>
        <taxon>Petromyzontidae</taxon>
        <taxon>Petromyzon</taxon>
    </lineage>
</organism>
<dbReference type="InterPro" id="IPR036866">
    <property type="entry name" value="RibonucZ/Hydroxyglut_hydro"/>
</dbReference>
<dbReference type="AlphaFoldDB" id="A0AAJ7XD11"/>
<keyword evidence="10" id="KW-1185">Reference proteome</keyword>
<evidence type="ECO:0000256" key="3">
    <source>
        <dbReference type="ARBA" id="ARBA00022694"/>
    </source>
</evidence>
<dbReference type="GO" id="GO:0005634">
    <property type="term" value="C:nucleus"/>
    <property type="evidence" value="ECO:0007669"/>
    <property type="project" value="TreeGrafter"/>
</dbReference>
<gene>
    <name evidence="11" type="primary">ELAC1</name>
</gene>
<feature type="compositionally biased region" description="Basic and acidic residues" evidence="9">
    <location>
        <begin position="170"/>
        <end position="179"/>
    </location>
</feature>
<keyword evidence="8" id="KW-0862">Zinc</keyword>
<dbReference type="RefSeq" id="XP_032829926.1">
    <property type="nucleotide sequence ID" value="XM_032974035.1"/>
</dbReference>
<dbReference type="Pfam" id="PF23023">
    <property type="entry name" value="Anti-Pycsar_Apyc1"/>
    <property type="match status" value="1"/>
</dbReference>
<keyword evidence="4" id="KW-0540">Nuclease</keyword>
<dbReference type="GeneID" id="116953646"/>
<evidence type="ECO:0000313" key="11">
    <source>
        <dbReference type="RefSeq" id="XP_032829926.1"/>
    </source>
</evidence>
<reference evidence="11" key="1">
    <citation type="submission" date="2025-08" db="UniProtKB">
        <authorList>
            <consortium name="RefSeq"/>
        </authorList>
    </citation>
    <scope>IDENTIFICATION</scope>
    <source>
        <tissue evidence="11">Sperm</tissue>
    </source>
</reference>
<dbReference type="HAMAP" id="MF_01818">
    <property type="entry name" value="RNase_Z_BN"/>
    <property type="match status" value="1"/>
</dbReference>
<comment type="subunit">
    <text evidence="2">Homodimer.</text>
</comment>
<evidence type="ECO:0000256" key="2">
    <source>
        <dbReference type="ARBA" id="ARBA00011738"/>
    </source>
</evidence>
<dbReference type="GO" id="GO:0046872">
    <property type="term" value="F:metal ion binding"/>
    <property type="evidence" value="ECO:0007669"/>
    <property type="project" value="UniProtKB-KW"/>
</dbReference>
<keyword evidence="7" id="KW-0378">Hydrolase</keyword>
<evidence type="ECO:0000256" key="1">
    <source>
        <dbReference type="ARBA" id="ARBA00001947"/>
    </source>
</evidence>